<protein>
    <submittedName>
        <fullName evidence="1">Uncharacterized protein</fullName>
    </submittedName>
</protein>
<keyword evidence="2" id="KW-1185">Reference proteome</keyword>
<accession>A0ABQ3SDH9</accession>
<organism evidence="1 2">
    <name type="scientific">Streptomyces nojiriensis</name>
    <dbReference type="NCBI Taxonomy" id="66374"/>
    <lineage>
        <taxon>Bacteria</taxon>
        <taxon>Bacillati</taxon>
        <taxon>Actinomycetota</taxon>
        <taxon>Actinomycetes</taxon>
        <taxon>Kitasatosporales</taxon>
        <taxon>Streptomycetaceae</taxon>
        <taxon>Streptomyces</taxon>
    </lineage>
</organism>
<proteinExistence type="predicted"/>
<evidence type="ECO:0000313" key="2">
    <source>
        <dbReference type="Proteomes" id="UP000613974"/>
    </source>
</evidence>
<comment type="caution">
    <text evidence="1">The sequence shown here is derived from an EMBL/GenBank/DDBJ whole genome shotgun (WGS) entry which is preliminary data.</text>
</comment>
<sequence length="95" mass="10101">MNQPGKPEPADEDQVTASPLLLSFLVALPFPRPLPHGAVITKMLPGTVGGLDGMEMRPSPAGPVVPSAAQGRPCVSLKFWQLRERRSGGSCTWLP</sequence>
<evidence type="ECO:0000313" key="1">
    <source>
        <dbReference type="EMBL" id="GHI66179.1"/>
    </source>
</evidence>
<dbReference type="RefSeq" id="WP_189747455.1">
    <property type="nucleotide sequence ID" value="NZ_BMRL01000027.1"/>
</dbReference>
<gene>
    <name evidence="1" type="ORF">Snoj_00970</name>
</gene>
<dbReference type="EMBL" id="BNEC01000002">
    <property type="protein sequence ID" value="GHI66179.1"/>
    <property type="molecule type" value="Genomic_DNA"/>
</dbReference>
<dbReference type="Proteomes" id="UP000613974">
    <property type="component" value="Unassembled WGS sequence"/>
</dbReference>
<dbReference type="GeneID" id="95587050"/>
<name>A0ABQ3SDH9_9ACTN</name>
<reference evidence="2" key="1">
    <citation type="submission" date="2023-07" db="EMBL/GenBank/DDBJ databases">
        <title>Whole genome shotgun sequence of Streptomyces nojiriensis NBRC 13794.</title>
        <authorList>
            <person name="Komaki H."/>
            <person name="Tamura T."/>
        </authorList>
    </citation>
    <scope>NUCLEOTIDE SEQUENCE [LARGE SCALE GENOMIC DNA]</scope>
    <source>
        <strain evidence="2">NBRC 13794</strain>
    </source>
</reference>